<evidence type="ECO:0000313" key="11">
    <source>
        <dbReference type="EMBL" id="KAH7964204.1"/>
    </source>
</evidence>
<evidence type="ECO:0000313" key="12">
    <source>
        <dbReference type="Proteomes" id="UP000821866"/>
    </source>
</evidence>
<organism evidence="11 12">
    <name type="scientific">Rhipicephalus microplus</name>
    <name type="common">Cattle tick</name>
    <name type="synonym">Boophilus microplus</name>
    <dbReference type="NCBI Taxonomy" id="6941"/>
    <lineage>
        <taxon>Eukaryota</taxon>
        <taxon>Metazoa</taxon>
        <taxon>Ecdysozoa</taxon>
        <taxon>Arthropoda</taxon>
        <taxon>Chelicerata</taxon>
        <taxon>Arachnida</taxon>
        <taxon>Acari</taxon>
        <taxon>Parasitiformes</taxon>
        <taxon>Ixodida</taxon>
        <taxon>Ixodoidea</taxon>
        <taxon>Ixodidae</taxon>
        <taxon>Rhipicephalinae</taxon>
        <taxon>Rhipicephalus</taxon>
        <taxon>Boophilus</taxon>
    </lineage>
</organism>
<dbReference type="Pfam" id="PF00153">
    <property type="entry name" value="Mito_carr"/>
    <property type="match status" value="1"/>
</dbReference>
<evidence type="ECO:0000256" key="6">
    <source>
        <dbReference type="ARBA" id="ARBA00022989"/>
    </source>
</evidence>
<dbReference type="SUPFAM" id="SSF103506">
    <property type="entry name" value="Mitochondrial carrier"/>
    <property type="match status" value="1"/>
</dbReference>
<keyword evidence="12" id="KW-1185">Reference proteome</keyword>
<keyword evidence="3 10" id="KW-0813">Transport</keyword>
<comment type="caution">
    <text evidence="11">The sequence shown here is derived from an EMBL/GenBank/DDBJ whole genome shotgun (WGS) entry which is preliminary data.</text>
</comment>
<keyword evidence="7" id="KW-0496">Mitochondrion</keyword>
<keyword evidence="6" id="KW-1133">Transmembrane helix</keyword>
<proteinExistence type="inferred from homology"/>
<sequence length="165" mass="17951">MGSKKKMSKRKVSPVKDSSPVVSAACLIFAGHPLNTIKVRLQTMPKPSPAEYPRYTDTFGCAKKTIGESVRGLYKGMDAPLNGVTPMLAVCFFGFGIGNKIQQKPLKKSIFSRPTKTMEAKPGLLDLWTMPSSYTAREESAASTRARRPLLGDVPASGLYFASYV</sequence>
<dbReference type="GO" id="GO:0031966">
    <property type="term" value="C:mitochondrial membrane"/>
    <property type="evidence" value="ECO:0007669"/>
    <property type="project" value="UniProtKB-SubCell"/>
</dbReference>
<dbReference type="EMBL" id="JABSTU010004136">
    <property type="protein sequence ID" value="KAH7964204.1"/>
    <property type="molecule type" value="Genomic_DNA"/>
</dbReference>
<evidence type="ECO:0000256" key="1">
    <source>
        <dbReference type="ARBA" id="ARBA00004225"/>
    </source>
</evidence>
<keyword evidence="5" id="KW-0677">Repeat</keyword>
<dbReference type="Gene3D" id="1.50.40.10">
    <property type="entry name" value="Mitochondrial carrier domain"/>
    <property type="match status" value="1"/>
</dbReference>
<dbReference type="GO" id="GO:0006839">
    <property type="term" value="P:mitochondrial transport"/>
    <property type="evidence" value="ECO:0007669"/>
    <property type="project" value="TreeGrafter"/>
</dbReference>
<dbReference type="InterPro" id="IPR018108">
    <property type="entry name" value="MCP_transmembrane"/>
</dbReference>
<dbReference type="InterPro" id="IPR050567">
    <property type="entry name" value="Mitochondrial_Carrier"/>
</dbReference>
<comment type="similarity">
    <text evidence="2 10">Belongs to the mitochondrial carrier (TC 2.A.29) family.</text>
</comment>
<dbReference type="PANTHER" id="PTHR45624">
    <property type="entry name" value="MITOCHONDRIAL BASIC AMINO ACIDS TRANSPORTER-RELATED"/>
    <property type="match status" value="1"/>
</dbReference>
<dbReference type="GO" id="GO:0015227">
    <property type="term" value="F:O-acyl-L-carnitine transmembrane transporter activity"/>
    <property type="evidence" value="ECO:0007669"/>
    <property type="project" value="TreeGrafter"/>
</dbReference>
<accession>A0A9J6CZV3</accession>
<evidence type="ECO:0000256" key="7">
    <source>
        <dbReference type="ARBA" id="ARBA00023128"/>
    </source>
</evidence>
<dbReference type="VEuPathDB" id="VectorBase:LOC119174466"/>
<reference evidence="11" key="2">
    <citation type="submission" date="2021-09" db="EMBL/GenBank/DDBJ databases">
        <authorList>
            <person name="Jia N."/>
            <person name="Wang J."/>
            <person name="Shi W."/>
            <person name="Du L."/>
            <person name="Sun Y."/>
            <person name="Zhan W."/>
            <person name="Jiang J."/>
            <person name="Wang Q."/>
            <person name="Zhang B."/>
            <person name="Ji P."/>
            <person name="Sakyi L.B."/>
            <person name="Cui X."/>
            <person name="Yuan T."/>
            <person name="Jiang B."/>
            <person name="Yang W."/>
            <person name="Lam T.T.-Y."/>
            <person name="Chang Q."/>
            <person name="Ding S."/>
            <person name="Wang X."/>
            <person name="Zhu J."/>
            <person name="Ruan X."/>
            <person name="Zhao L."/>
            <person name="Wei J."/>
            <person name="Que T."/>
            <person name="Du C."/>
            <person name="Cheng J."/>
            <person name="Dai P."/>
            <person name="Han X."/>
            <person name="Huang E."/>
            <person name="Gao Y."/>
            <person name="Liu J."/>
            <person name="Shao H."/>
            <person name="Ye R."/>
            <person name="Li L."/>
            <person name="Wei W."/>
            <person name="Wang X."/>
            <person name="Wang C."/>
            <person name="Huo Q."/>
            <person name="Li W."/>
            <person name="Guo W."/>
            <person name="Chen H."/>
            <person name="Chen S."/>
            <person name="Zhou L."/>
            <person name="Zhou L."/>
            <person name="Ni X."/>
            <person name="Tian J."/>
            <person name="Zhou Y."/>
            <person name="Sheng Y."/>
            <person name="Liu T."/>
            <person name="Pan Y."/>
            <person name="Xia L."/>
            <person name="Li J."/>
            <person name="Zhao F."/>
            <person name="Cao W."/>
        </authorList>
    </citation>
    <scope>NUCLEOTIDE SEQUENCE</scope>
    <source>
        <strain evidence="11">Rmic-2018</strain>
        <tissue evidence="11">Larvae</tissue>
    </source>
</reference>
<dbReference type="InterPro" id="IPR023395">
    <property type="entry name" value="MCP_dom_sf"/>
</dbReference>
<reference evidence="11" key="1">
    <citation type="journal article" date="2020" name="Cell">
        <title>Large-Scale Comparative Analyses of Tick Genomes Elucidate Their Genetic Diversity and Vector Capacities.</title>
        <authorList>
            <consortium name="Tick Genome and Microbiome Consortium (TIGMIC)"/>
            <person name="Jia N."/>
            <person name="Wang J."/>
            <person name="Shi W."/>
            <person name="Du L."/>
            <person name="Sun Y."/>
            <person name="Zhan W."/>
            <person name="Jiang J.F."/>
            <person name="Wang Q."/>
            <person name="Zhang B."/>
            <person name="Ji P."/>
            <person name="Bell-Sakyi L."/>
            <person name="Cui X.M."/>
            <person name="Yuan T.T."/>
            <person name="Jiang B.G."/>
            <person name="Yang W.F."/>
            <person name="Lam T.T."/>
            <person name="Chang Q.C."/>
            <person name="Ding S.J."/>
            <person name="Wang X.J."/>
            <person name="Zhu J.G."/>
            <person name="Ruan X.D."/>
            <person name="Zhao L."/>
            <person name="Wei J.T."/>
            <person name="Ye R.Z."/>
            <person name="Que T.C."/>
            <person name="Du C.H."/>
            <person name="Zhou Y.H."/>
            <person name="Cheng J.X."/>
            <person name="Dai P.F."/>
            <person name="Guo W.B."/>
            <person name="Han X.H."/>
            <person name="Huang E.J."/>
            <person name="Li L.F."/>
            <person name="Wei W."/>
            <person name="Gao Y.C."/>
            <person name="Liu J.Z."/>
            <person name="Shao H.Z."/>
            <person name="Wang X."/>
            <person name="Wang C.C."/>
            <person name="Yang T.C."/>
            <person name="Huo Q.B."/>
            <person name="Li W."/>
            <person name="Chen H.Y."/>
            <person name="Chen S.E."/>
            <person name="Zhou L.G."/>
            <person name="Ni X.B."/>
            <person name="Tian J.H."/>
            <person name="Sheng Y."/>
            <person name="Liu T."/>
            <person name="Pan Y.S."/>
            <person name="Xia L.Y."/>
            <person name="Li J."/>
            <person name="Zhao F."/>
            <person name="Cao W.C."/>
        </authorList>
    </citation>
    <scope>NUCLEOTIDE SEQUENCE</scope>
    <source>
        <strain evidence="11">Rmic-2018</strain>
    </source>
</reference>
<evidence type="ECO:0000256" key="8">
    <source>
        <dbReference type="ARBA" id="ARBA00023136"/>
    </source>
</evidence>
<keyword evidence="4 9" id="KW-0812">Transmembrane</keyword>
<dbReference type="Proteomes" id="UP000821866">
    <property type="component" value="Unassembled WGS sequence"/>
</dbReference>
<protein>
    <submittedName>
        <fullName evidence="11">Uncharacterized protein</fullName>
    </submittedName>
</protein>
<evidence type="ECO:0000256" key="2">
    <source>
        <dbReference type="ARBA" id="ARBA00006375"/>
    </source>
</evidence>
<comment type="subcellular location">
    <subcellularLocation>
        <location evidence="1">Mitochondrion membrane</location>
        <topology evidence="1">Multi-pass membrane protein</topology>
    </subcellularLocation>
</comment>
<gene>
    <name evidence="11" type="ORF">HPB51_027557</name>
</gene>
<feature type="repeat" description="Solcar" evidence="9">
    <location>
        <begin position="11"/>
        <end position="101"/>
    </location>
</feature>
<evidence type="ECO:0000256" key="3">
    <source>
        <dbReference type="ARBA" id="ARBA00022448"/>
    </source>
</evidence>
<evidence type="ECO:0000256" key="10">
    <source>
        <dbReference type="RuleBase" id="RU000488"/>
    </source>
</evidence>
<keyword evidence="8 9" id="KW-0472">Membrane</keyword>
<evidence type="ECO:0000256" key="4">
    <source>
        <dbReference type="ARBA" id="ARBA00022692"/>
    </source>
</evidence>
<dbReference type="GO" id="GO:1902603">
    <property type="term" value="P:carnitine transmembrane transport"/>
    <property type="evidence" value="ECO:0007669"/>
    <property type="project" value="TreeGrafter"/>
</dbReference>
<evidence type="ECO:0000256" key="5">
    <source>
        <dbReference type="ARBA" id="ARBA00022737"/>
    </source>
</evidence>
<dbReference type="PANTHER" id="PTHR45624:SF4">
    <property type="entry name" value="CONGESTED-LIKE TRACHEA PROTEIN-RELATED"/>
    <property type="match status" value="1"/>
</dbReference>
<evidence type="ECO:0000256" key="9">
    <source>
        <dbReference type="PROSITE-ProRule" id="PRU00282"/>
    </source>
</evidence>
<dbReference type="PROSITE" id="PS50920">
    <property type="entry name" value="SOLCAR"/>
    <property type="match status" value="1"/>
</dbReference>
<dbReference type="AlphaFoldDB" id="A0A9J6CZV3"/>
<name>A0A9J6CZV3_RHIMP</name>